<keyword evidence="8" id="KW-0677">Repeat</keyword>
<sequence length="748" mass="83266">MGFHSMLVQVTWVGVMLTTIMAAAAMAYPLALPNCPDNCGDVKIPYPFGTTDGCYRKESRDFFINCSNSYGQPQPMTGNLDVTSISIEGEMDILMYNAIDCYNQSGTPLENNTKPRLSVPSFTVSVTKNKFVAVGCDTYAYLNGILNDEPFSIGCLSKCNNTHNIVNRICSGIGCCQIDIPEGLKNINFAAYSFNSHKEVWYFNPCSFAFIIQRDKFDFSSAYLTSLRNNRTLPMVLDWAIGNETCEVARNKGNYICGANSSCSNHNDGSGYRCKCKQGYEGNPYLKDGCQDINECDFKDLNNCNSNQDCINEPGSYRCSCIGGYHPDGGACVADQPARKSSLAINLTVGAGIGLIVMFVCCSWLYLIIRQRNLIKLKEKFFKQNGGLVLQYQLSRQENSTETAKIFTIEELKKATNNYDETLIIGQGGFGTVYKGLLSDNHIVAIKKSKMVDQSQIEQFINEVVVLSQINHRNVVKLLGCCLETSVPLLVYEFVPNGTLFEYIHNESKVSTLSWEICLRIASEIAEALSYLHSAASTPIIHRDVKSSNILLDSSYTVKVSDFGASRLIPLDQTEVATMVQGTIGYLDPEYLHTSQLTEKSDVYSFGVVLVELLTGRKALSFDKPEVERSLVTYFLISVKENRLFEVLGKHIAKEGNAEQLKEVAILAKKCLKLKGEDRPTMKEVATELEGLRKMEKHSWVNFDSNSDEIEHLLAETSNSSNYDVRNKSTGVYDSVKDHVILDFDNGR</sequence>
<dbReference type="InterPro" id="IPR008271">
    <property type="entry name" value="Ser/Thr_kinase_AS"/>
</dbReference>
<dbReference type="PANTHER" id="PTHR27005">
    <property type="entry name" value="WALL-ASSOCIATED RECEPTOR KINASE-LIKE 21"/>
    <property type="match status" value="1"/>
</dbReference>
<dbReference type="PROSITE" id="PS00108">
    <property type="entry name" value="PROTEIN_KINASE_ST"/>
    <property type="match status" value="1"/>
</dbReference>
<evidence type="ECO:0000256" key="22">
    <source>
        <dbReference type="SAM" id="SignalP"/>
    </source>
</evidence>
<keyword evidence="11 20" id="KW-0067">ATP-binding</keyword>
<dbReference type="PROSITE" id="PS00107">
    <property type="entry name" value="PROTEIN_KINASE_ATP"/>
    <property type="match status" value="1"/>
</dbReference>
<evidence type="ECO:0000256" key="3">
    <source>
        <dbReference type="ARBA" id="ARBA00022536"/>
    </source>
</evidence>
<evidence type="ECO:0000256" key="5">
    <source>
        <dbReference type="ARBA" id="ARBA00022679"/>
    </source>
</evidence>
<dbReference type="CDD" id="cd00054">
    <property type="entry name" value="EGF_CA"/>
    <property type="match status" value="1"/>
</dbReference>
<dbReference type="SUPFAM" id="SSF57196">
    <property type="entry name" value="EGF/Laminin"/>
    <property type="match status" value="1"/>
</dbReference>
<evidence type="ECO:0000256" key="16">
    <source>
        <dbReference type="ARBA" id="ARBA00047558"/>
    </source>
</evidence>
<dbReference type="InterPro" id="IPR001881">
    <property type="entry name" value="EGF-like_Ca-bd_dom"/>
</dbReference>
<evidence type="ECO:0000256" key="10">
    <source>
        <dbReference type="ARBA" id="ARBA00022777"/>
    </source>
</evidence>
<keyword evidence="7 22" id="KW-0732">Signal</keyword>
<dbReference type="InterPro" id="IPR018097">
    <property type="entry name" value="EGF_Ca-bd_CS"/>
</dbReference>
<feature type="chain" id="PRO_5043788908" evidence="22">
    <location>
        <begin position="23"/>
        <end position="748"/>
    </location>
</feature>
<evidence type="ECO:0000259" key="23">
    <source>
        <dbReference type="PROSITE" id="PS50011"/>
    </source>
</evidence>
<evidence type="ECO:0000256" key="15">
    <source>
        <dbReference type="ARBA" id="ARBA00023180"/>
    </source>
</evidence>
<evidence type="ECO:0000256" key="4">
    <source>
        <dbReference type="ARBA" id="ARBA00022553"/>
    </source>
</evidence>
<dbReference type="GO" id="GO:0007166">
    <property type="term" value="P:cell surface receptor signaling pathway"/>
    <property type="evidence" value="ECO:0007669"/>
    <property type="project" value="InterPro"/>
</dbReference>
<dbReference type="SMART" id="SM00179">
    <property type="entry name" value="EGF_CA"/>
    <property type="match status" value="1"/>
</dbReference>
<dbReference type="SMART" id="SM00181">
    <property type="entry name" value="EGF"/>
    <property type="match status" value="2"/>
</dbReference>
<evidence type="ECO:0000313" key="25">
    <source>
        <dbReference type="EMBL" id="KAK9993722.1"/>
    </source>
</evidence>
<feature type="signal peptide" evidence="22">
    <location>
        <begin position="1"/>
        <end position="22"/>
    </location>
</feature>
<dbReference type="Pfam" id="PF13947">
    <property type="entry name" value="GUB_WAK_bind"/>
    <property type="match status" value="1"/>
</dbReference>
<dbReference type="PROSITE" id="PS50011">
    <property type="entry name" value="PROTEIN_KINASE_DOM"/>
    <property type="match status" value="1"/>
</dbReference>
<dbReference type="Pfam" id="PF00069">
    <property type="entry name" value="Pkinase"/>
    <property type="match status" value="1"/>
</dbReference>
<dbReference type="PROSITE" id="PS01187">
    <property type="entry name" value="EGF_CA"/>
    <property type="match status" value="1"/>
</dbReference>
<feature type="domain" description="Protein kinase" evidence="23">
    <location>
        <begin position="419"/>
        <end position="701"/>
    </location>
</feature>
<protein>
    <submittedName>
        <fullName evidence="25">Uncharacterized protein</fullName>
    </submittedName>
</protein>
<keyword evidence="9 20" id="KW-0547">Nucleotide-binding</keyword>
<feature type="binding site" evidence="20">
    <location>
        <position position="448"/>
    </location>
    <ligand>
        <name>ATP</name>
        <dbReference type="ChEBI" id="CHEBI:30616"/>
    </ligand>
</feature>
<evidence type="ECO:0000259" key="24">
    <source>
        <dbReference type="PROSITE" id="PS50026"/>
    </source>
</evidence>
<proteinExistence type="predicted"/>
<dbReference type="GO" id="GO:0005524">
    <property type="term" value="F:ATP binding"/>
    <property type="evidence" value="ECO:0007669"/>
    <property type="project" value="UniProtKB-UniRule"/>
</dbReference>
<keyword evidence="2" id="KW-0723">Serine/threonine-protein kinase</keyword>
<dbReference type="GO" id="GO:0005509">
    <property type="term" value="F:calcium ion binding"/>
    <property type="evidence" value="ECO:0007669"/>
    <property type="project" value="InterPro"/>
</dbReference>
<evidence type="ECO:0000256" key="17">
    <source>
        <dbReference type="ARBA" id="ARBA00047951"/>
    </source>
</evidence>
<keyword evidence="14 19" id="KW-1015">Disulfide bond</keyword>
<dbReference type="GO" id="GO:0004674">
    <property type="term" value="F:protein serine/threonine kinase activity"/>
    <property type="evidence" value="ECO:0007669"/>
    <property type="project" value="UniProtKB-KW"/>
</dbReference>
<feature type="transmembrane region" description="Helical" evidence="21">
    <location>
        <begin position="343"/>
        <end position="369"/>
    </location>
</feature>
<evidence type="ECO:0000313" key="26">
    <source>
        <dbReference type="Proteomes" id="UP001459277"/>
    </source>
</evidence>
<feature type="disulfide bond" evidence="19">
    <location>
        <begin position="257"/>
        <end position="274"/>
    </location>
</feature>
<dbReference type="AlphaFoldDB" id="A0AAW2C8S4"/>
<keyword evidence="3 19" id="KW-0245">EGF-like domain</keyword>
<dbReference type="Proteomes" id="UP001459277">
    <property type="component" value="Unassembled WGS sequence"/>
</dbReference>
<comment type="subcellular location">
    <subcellularLocation>
        <location evidence="1">Membrane</location>
        <topology evidence="1">Single-pass type I membrane protein</topology>
    </subcellularLocation>
</comment>
<dbReference type="InterPro" id="IPR017441">
    <property type="entry name" value="Protein_kinase_ATP_BS"/>
</dbReference>
<keyword evidence="26" id="KW-1185">Reference proteome</keyword>
<dbReference type="Gene3D" id="3.30.200.20">
    <property type="entry name" value="Phosphorylase Kinase, domain 1"/>
    <property type="match status" value="1"/>
</dbReference>
<evidence type="ECO:0000256" key="6">
    <source>
        <dbReference type="ARBA" id="ARBA00022692"/>
    </source>
</evidence>
<dbReference type="Pfam" id="PF07645">
    <property type="entry name" value="EGF_CA"/>
    <property type="match status" value="1"/>
</dbReference>
<dbReference type="GO" id="GO:0005886">
    <property type="term" value="C:plasma membrane"/>
    <property type="evidence" value="ECO:0007669"/>
    <property type="project" value="TreeGrafter"/>
</dbReference>
<dbReference type="FunFam" id="1.10.510.10:FF:000084">
    <property type="entry name" value="Wall-associated receptor kinase 2"/>
    <property type="match status" value="1"/>
</dbReference>
<dbReference type="PANTHER" id="PTHR27005:SF468">
    <property type="entry name" value="OS01G0310500 PROTEIN"/>
    <property type="match status" value="1"/>
</dbReference>
<dbReference type="InterPro" id="IPR045274">
    <property type="entry name" value="WAK-like"/>
</dbReference>
<comment type="catalytic activity">
    <reaction evidence="16">
        <text>L-seryl-[protein] + ATP = O-phospho-L-seryl-[protein] + ADP + H(+)</text>
        <dbReference type="Rhea" id="RHEA:17989"/>
        <dbReference type="Rhea" id="RHEA-COMP:9863"/>
        <dbReference type="Rhea" id="RHEA-COMP:11604"/>
        <dbReference type="ChEBI" id="CHEBI:15378"/>
        <dbReference type="ChEBI" id="CHEBI:29999"/>
        <dbReference type="ChEBI" id="CHEBI:30616"/>
        <dbReference type="ChEBI" id="CHEBI:83421"/>
        <dbReference type="ChEBI" id="CHEBI:456216"/>
    </reaction>
</comment>
<evidence type="ECO:0000256" key="20">
    <source>
        <dbReference type="PROSITE-ProRule" id="PRU10141"/>
    </source>
</evidence>
<dbReference type="FunFam" id="2.10.25.10:FF:000038">
    <property type="entry name" value="Fibrillin 2"/>
    <property type="match status" value="1"/>
</dbReference>
<dbReference type="InterPro" id="IPR011009">
    <property type="entry name" value="Kinase-like_dom_sf"/>
</dbReference>
<keyword evidence="6 21" id="KW-0812">Transmembrane</keyword>
<evidence type="ECO:0000256" key="9">
    <source>
        <dbReference type="ARBA" id="ARBA00022741"/>
    </source>
</evidence>
<evidence type="ECO:0000256" key="2">
    <source>
        <dbReference type="ARBA" id="ARBA00022527"/>
    </source>
</evidence>
<keyword evidence="13 21" id="KW-0472">Membrane</keyword>
<keyword evidence="4" id="KW-0597">Phosphoprotein</keyword>
<dbReference type="SUPFAM" id="SSF56112">
    <property type="entry name" value="Protein kinase-like (PK-like)"/>
    <property type="match status" value="1"/>
</dbReference>
<dbReference type="FunFam" id="3.30.200.20:FF:000043">
    <property type="entry name" value="Wall-associated receptor kinase 2"/>
    <property type="match status" value="1"/>
</dbReference>
<dbReference type="CDD" id="cd14066">
    <property type="entry name" value="STKc_IRAK"/>
    <property type="match status" value="1"/>
</dbReference>
<evidence type="ECO:0000256" key="21">
    <source>
        <dbReference type="SAM" id="Phobius"/>
    </source>
</evidence>
<organism evidence="25 26">
    <name type="scientific">Lithocarpus litseifolius</name>
    <dbReference type="NCBI Taxonomy" id="425828"/>
    <lineage>
        <taxon>Eukaryota</taxon>
        <taxon>Viridiplantae</taxon>
        <taxon>Streptophyta</taxon>
        <taxon>Embryophyta</taxon>
        <taxon>Tracheophyta</taxon>
        <taxon>Spermatophyta</taxon>
        <taxon>Magnoliopsida</taxon>
        <taxon>eudicotyledons</taxon>
        <taxon>Gunneridae</taxon>
        <taxon>Pentapetalae</taxon>
        <taxon>rosids</taxon>
        <taxon>fabids</taxon>
        <taxon>Fagales</taxon>
        <taxon>Fagaceae</taxon>
        <taxon>Lithocarpus</taxon>
    </lineage>
</organism>
<comment type="catalytic activity">
    <reaction evidence="17">
        <text>L-threonyl-[protein] + ATP = O-phospho-L-threonyl-[protein] + ADP + H(+)</text>
        <dbReference type="Rhea" id="RHEA:46608"/>
        <dbReference type="Rhea" id="RHEA-COMP:11060"/>
        <dbReference type="Rhea" id="RHEA-COMP:11605"/>
        <dbReference type="ChEBI" id="CHEBI:15378"/>
        <dbReference type="ChEBI" id="CHEBI:30013"/>
        <dbReference type="ChEBI" id="CHEBI:30616"/>
        <dbReference type="ChEBI" id="CHEBI:61977"/>
        <dbReference type="ChEBI" id="CHEBI:456216"/>
    </reaction>
</comment>
<dbReference type="EMBL" id="JAZDWU010000008">
    <property type="protein sequence ID" value="KAK9993722.1"/>
    <property type="molecule type" value="Genomic_DNA"/>
</dbReference>
<dbReference type="InterPro" id="IPR049883">
    <property type="entry name" value="NOTCH1_EGF-like"/>
</dbReference>
<gene>
    <name evidence="25" type="ORF">SO802_023425</name>
</gene>
<dbReference type="Gene3D" id="1.10.510.10">
    <property type="entry name" value="Transferase(Phosphotransferase) domain 1"/>
    <property type="match status" value="1"/>
</dbReference>
<dbReference type="PROSITE" id="PS01186">
    <property type="entry name" value="EGF_2"/>
    <property type="match status" value="1"/>
</dbReference>
<feature type="domain" description="EGF-like" evidence="24">
    <location>
        <begin position="292"/>
        <end position="333"/>
    </location>
</feature>
<keyword evidence="15" id="KW-0325">Glycoprotein</keyword>
<comment type="function">
    <text evidence="18">Serine/threonine-protein kinase that may function as a signaling receptor of extracellular matrix component. Binding to pectin may have significance in the control of cell expansion, morphogenesis and development.</text>
</comment>
<evidence type="ECO:0000256" key="19">
    <source>
        <dbReference type="PROSITE-ProRule" id="PRU00076"/>
    </source>
</evidence>
<comment type="caution">
    <text evidence="25">The sequence shown here is derived from an EMBL/GenBank/DDBJ whole genome shotgun (WGS) entry which is preliminary data.</text>
</comment>
<evidence type="ECO:0000256" key="18">
    <source>
        <dbReference type="ARBA" id="ARBA00058961"/>
    </source>
</evidence>
<evidence type="ECO:0000256" key="7">
    <source>
        <dbReference type="ARBA" id="ARBA00022729"/>
    </source>
</evidence>
<evidence type="ECO:0000256" key="8">
    <source>
        <dbReference type="ARBA" id="ARBA00022737"/>
    </source>
</evidence>
<dbReference type="PROSITE" id="PS00010">
    <property type="entry name" value="ASX_HYDROXYL"/>
    <property type="match status" value="1"/>
</dbReference>
<dbReference type="SMART" id="SM00220">
    <property type="entry name" value="S_TKc"/>
    <property type="match status" value="1"/>
</dbReference>
<accession>A0AAW2C8S4</accession>
<dbReference type="InterPro" id="IPR000719">
    <property type="entry name" value="Prot_kinase_dom"/>
</dbReference>
<dbReference type="GO" id="GO:0030247">
    <property type="term" value="F:polysaccharide binding"/>
    <property type="evidence" value="ECO:0007669"/>
    <property type="project" value="InterPro"/>
</dbReference>
<dbReference type="InterPro" id="IPR000152">
    <property type="entry name" value="EGF-type_Asp/Asn_hydroxyl_site"/>
</dbReference>
<dbReference type="InterPro" id="IPR025287">
    <property type="entry name" value="WAK_GUB"/>
</dbReference>
<feature type="domain" description="EGF-like" evidence="24">
    <location>
        <begin position="242"/>
        <end position="291"/>
    </location>
</feature>
<evidence type="ECO:0000256" key="14">
    <source>
        <dbReference type="ARBA" id="ARBA00023157"/>
    </source>
</evidence>
<dbReference type="Gene3D" id="2.10.25.10">
    <property type="entry name" value="Laminin"/>
    <property type="match status" value="2"/>
</dbReference>
<dbReference type="InterPro" id="IPR000742">
    <property type="entry name" value="EGF"/>
</dbReference>
<keyword evidence="10" id="KW-0418">Kinase</keyword>
<dbReference type="PROSITE" id="PS50026">
    <property type="entry name" value="EGF_3"/>
    <property type="match status" value="2"/>
</dbReference>
<evidence type="ECO:0000256" key="12">
    <source>
        <dbReference type="ARBA" id="ARBA00022989"/>
    </source>
</evidence>
<keyword evidence="5" id="KW-0808">Transferase</keyword>
<evidence type="ECO:0000256" key="11">
    <source>
        <dbReference type="ARBA" id="ARBA00022840"/>
    </source>
</evidence>
<evidence type="ECO:0000256" key="1">
    <source>
        <dbReference type="ARBA" id="ARBA00004479"/>
    </source>
</evidence>
<evidence type="ECO:0000256" key="13">
    <source>
        <dbReference type="ARBA" id="ARBA00023136"/>
    </source>
</evidence>
<keyword evidence="12 21" id="KW-1133">Transmembrane helix</keyword>
<name>A0AAW2C8S4_9ROSI</name>
<comment type="caution">
    <text evidence="19">Lacks conserved residue(s) required for the propagation of feature annotation.</text>
</comment>
<reference evidence="25 26" key="1">
    <citation type="submission" date="2024-01" db="EMBL/GenBank/DDBJ databases">
        <title>A telomere-to-telomere, gap-free genome of sweet tea (Lithocarpus litseifolius).</title>
        <authorList>
            <person name="Zhou J."/>
        </authorList>
    </citation>
    <scope>NUCLEOTIDE SEQUENCE [LARGE SCALE GENOMIC DNA]</scope>
    <source>
        <strain evidence="25">Zhou-2022a</strain>
        <tissue evidence="25">Leaf</tissue>
    </source>
</reference>